<reference evidence="4 5" key="1">
    <citation type="journal article" date="2016" name="Nat. Commun.">
        <title>Ectomycorrhizal ecology is imprinted in the genome of the dominant symbiotic fungus Cenococcum geophilum.</title>
        <authorList>
            <consortium name="DOE Joint Genome Institute"/>
            <person name="Peter M."/>
            <person name="Kohler A."/>
            <person name="Ohm R.A."/>
            <person name="Kuo A."/>
            <person name="Krutzmann J."/>
            <person name="Morin E."/>
            <person name="Arend M."/>
            <person name="Barry K.W."/>
            <person name="Binder M."/>
            <person name="Choi C."/>
            <person name="Clum A."/>
            <person name="Copeland A."/>
            <person name="Grisel N."/>
            <person name="Haridas S."/>
            <person name="Kipfer T."/>
            <person name="LaButti K."/>
            <person name="Lindquist E."/>
            <person name="Lipzen A."/>
            <person name="Maire R."/>
            <person name="Meier B."/>
            <person name="Mihaltcheva S."/>
            <person name="Molinier V."/>
            <person name="Murat C."/>
            <person name="Poggeler S."/>
            <person name="Quandt C.A."/>
            <person name="Sperisen C."/>
            <person name="Tritt A."/>
            <person name="Tisserant E."/>
            <person name="Crous P.W."/>
            <person name="Henrissat B."/>
            <person name="Nehls U."/>
            <person name="Egli S."/>
            <person name="Spatafora J.W."/>
            <person name="Grigoriev I.V."/>
            <person name="Martin F.M."/>
        </authorList>
    </citation>
    <scope>NUCLEOTIDE SEQUENCE [LARGE SCALE GENOMIC DNA]</scope>
    <source>
        <strain evidence="4 5">CBS 207.34</strain>
    </source>
</reference>
<evidence type="ECO:0000259" key="3">
    <source>
        <dbReference type="Pfam" id="PF26082"/>
    </source>
</evidence>
<evidence type="ECO:0000259" key="2">
    <source>
        <dbReference type="Pfam" id="PF25000"/>
    </source>
</evidence>
<dbReference type="Gene3D" id="3.40.50.300">
    <property type="entry name" value="P-loop containing nucleotide triphosphate hydrolases"/>
    <property type="match status" value="1"/>
</dbReference>
<dbReference type="OrthoDB" id="6161812at2759"/>
<sequence length="1382" mass="156389">MQEPSLEAQAAAAAALFTDLNSIFSQDTTPDEAALLPLLEDQYGRFNIWARNVGVFASGHASLDYRLREDPQPKALVGGLLEGLQDQLQRAIYLQQTARDSCEDEEGREEDSDAVDQSPEAYHYASSSGPVSYYSASESELASDTDTKSEILSPLQDRLRVIEQTVDKLFRFSIAIRKPSLAAQNLKADSRAIKDEEGNDISSNFELFAREFVRRRFPDAHPILQDRISKAMLLRRRRFVYRQRHQYKLENKGPSANVAKITRLWAQSQASYPTTLKAENESPHLAAILSNHKEEATVLSCTSASAFPRNRFRADSVLAPSTKASTAIYAYGNHADAVQIPPPPKLLPLSKEFECPYCCIILPVKEAAPIRWRRHVLGDLEPYVCMFDNCTQADSLFPDRTSWLSHMQWEHSRQWRCTSQEHPPRIFDKEEDFDIHMKLDHQGSFTEVQISTLKHLNAIPSPITFNTCPLCNFRPSSDLEQSDSLPQLSGFAAQQKKKKTASDELANHIAAHLQSVAVRSLPWLDDGADDASSALSASRKRRGSTISSGNEEVILEFDDEAPANTPPDESLIINTLPGDIRDEWNFLPSYEYSGHDSDPTLQAFLQALYTSDSDIHRLGGPSLPCYLIPFGRNKAFFGRTKELEAIERALCPQPSGERPEEEYALLKTFAICGPGGMGKSQLATEFVNRNKTLFDAVFYVHADEHSKLGQDFKSIAIELGLVGKDSPDSKDHVLTRERVKRWLANPVKTTRRRPSSENEDMASWLLVYDGADKSEVLNVFWPLGGSGSILITTRDPLPWTAYLNLEPFDVEDGAGFLLKMTNRGQEPGERENAMAVSQRLGGLPLALTQMARFITRRNMTFPEFLQAYSERESREEMFKFQVEESSGTGGPSNYGHTLASVWALEVLKDGKALLDVISMLDPDSISEHILTTCAERVTLKDYPQSLKTYSAARTELLQCSIVTGNARTHKLFVHRLVQDLSRLRMSPKQYRETFDNTVRLISGVWPYQPFTWRHGISRWPTCEDLFPHVIRLRELARPFTADPSNVEGDYEYARLLVDAGWYQHERGGSSEAVVYYDIAQSICESLQWTIKTISHSPISEKRVDAILAELNHNRGCIATETNCPKDALKYHSQFNSMMLKEISDGPQGNDWRLGISWNQLGTAKMINELWEEGEDCFRRSILIMQRVDNFRQVWISLPVVNLGLAYWLTNRCEKALMILGEGLFHRQAAFGMEDKESFITGRFLHALGNVKASQGAMDESLTFHRKALLHYKTTLGSNHHRTADTCIKVADHCIRLHQLDTAMALLDQALKTYGDRSVFRPEKTRAIFKRSKVLRLLRKEEEAEEALNESWKLYQEIRPADQRSAKELCDIDFDKTVVFWSR</sequence>
<proteinExistence type="predicted"/>
<dbReference type="Pfam" id="PF13424">
    <property type="entry name" value="TPR_12"/>
    <property type="match status" value="1"/>
</dbReference>
<dbReference type="InterPro" id="IPR011990">
    <property type="entry name" value="TPR-like_helical_dom_sf"/>
</dbReference>
<dbReference type="PANTHER" id="PTHR35391">
    <property type="entry name" value="C2H2-TYPE DOMAIN-CONTAINING PROTEIN-RELATED"/>
    <property type="match status" value="1"/>
</dbReference>
<protein>
    <recommendedName>
        <fullName evidence="6">NB-ARC domain-containing protein</fullName>
    </recommendedName>
</protein>
<dbReference type="SUPFAM" id="SSF48452">
    <property type="entry name" value="TPR-like"/>
    <property type="match status" value="1"/>
</dbReference>
<dbReference type="PANTHER" id="PTHR35391:SF7">
    <property type="entry name" value="C2H2-TYPE DOMAIN-CONTAINING PROTEIN"/>
    <property type="match status" value="1"/>
</dbReference>
<evidence type="ECO:0000313" key="4">
    <source>
        <dbReference type="EMBL" id="OCL12400.1"/>
    </source>
</evidence>
<dbReference type="InterPro" id="IPR058925">
    <property type="entry name" value="zf-C2H2_AcuF"/>
</dbReference>
<accession>A0A8E2F8C3</accession>
<dbReference type="SUPFAM" id="SSF52540">
    <property type="entry name" value="P-loop containing nucleoside triphosphate hydrolases"/>
    <property type="match status" value="1"/>
</dbReference>
<gene>
    <name evidence="4" type="ORF">AOQ84DRAFT_437031</name>
</gene>
<evidence type="ECO:0000313" key="5">
    <source>
        <dbReference type="Proteomes" id="UP000250140"/>
    </source>
</evidence>
<feature type="region of interest" description="Disordered" evidence="1">
    <location>
        <begin position="99"/>
        <end position="129"/>
    </location>
</feature>
<feature type="compositionally biased region" description="Acidic residues" evidence="1">
    <location>
        <begin position="102"/>
        <end position="114"/>
    </location>
</feature>
<dbReference type="Pfam" id="PF25000">
    <property type="entry name" value="DUF7779"/>
    <property type="match status" value="1"/>
</dbReference>
<feature type="domain" description="DUF7779" evidence="2">
    <location>
        <begin position="902"/>
        <end position="989"/>
    </location>
</feature>
<evidence type="ECO:0008006" key="6">
    <source>
        <dbReference type="Google" id="ProtNLM"/>
    </source>
</evidence>
<dbReference type="Proteomes" id="UP000250140">
    <property type="component" value="Unassembled WGS sequence"/>
</dbReference>
<dbReference type="InterPro" id="IPR027417">
    <property type="entry name" value="P-loop_NTPase"/>
</dbReference>
<dbReference type="InterPro" id="IPR056681">
    <property type="entry name" value="DUF7779"/>
</dbReference>
<feature type="domain" description="Oxidoreductase acuF-like C2H2 type zinc-finger" evidence="3">
    <location>
        <begin position="351"/>
        <end position="380"/>
    </location>
</feature>
<name>A0A8E2F8C3_9PEZI</name>
<dbReference type="SMART" id="SM00028">
    <property type="entry name" value="TPR"/>
    <property type="match status" value="5"/>
</dbReference>
<dbReference type="EMBL" id="KV748881">
    <property type="protein sequence ID" value="OCL12400.1"/>
    <property type="molecule type" value="Genomic_DNA"/>
</dbReference>
<keyword evidence="5" id="KW-1185">Reference proteome</keyword>
<dbReference type="InterPro" id="IPR019734">
    <property type="entry name" value="TPR_rpt"/>
</dbReference>
<dbReference type="Pfam" id="PF26082">
    <property type="entry name" value="zf-C2H2_AcuF"/>
    <property type="match status" value="1"/>
</dbReference>
<organism evidence="4 5">
    <name type="scientific">Glonium stellatum</name>
    <dbReference type="NCBI Taxonomy" id="574774"/>
    <lineage>
        <taxon>Eukaryota</taxon>
        <taxon>Fungi</taxon>
        <taxon>Dikarya</taxon>
        <taxon>Ascomycota</taxon>
        <taxon>Pezizomycotina</taxon>
        <taxon>Dothideomycetes</taxon>
        <taxon>Pleosporomycetidae</taxon>
        <taxon>Gloniales</taxon>
        <taxon>Gloniaceae</taxon>
        <taxon>Glonium</taxon>
    </lineage>
</organism>
<evidence type="ECO:0000256" key="1">
    <source>
        <dbReference type="SAM" id="MobiDB-lite"/>
    </source>
</evidence>
<dbReference type="Gene3D" id="1.25.40.10">
    <property type="entry name" value="Tetratricopeptide repeat domain"/>
    <property type="match status" value="2"/>
</dbReference>